<dbReference type="AlphaFoldDB" id="A0A249PN04"/>
<proteinExistence type="predicted"/>
<organism evidence="1 2">
    <name type="scientific">Sinorhizobium sojae CCBAU 05684</name>
    <dbReference type="NCBI Taxonomy" id="716928"/>
    <lineage>
        <taxon>Bacteria</taxon>
        <taxon>Pseudomonadati</taxon>
        <taxon>Pseudomonadota</taxon>
        <taxon>Alphaproteobacteria</taxon>
        <taxon>Hyphomicrobiales</taxon>
        <taxon>Rhizobiaceae</taxon>
        <taxon>Sinorhizobium/Ensifer group</taxon>
        <taxon>Sinorhizobium</taxon>
    </lineage>
</organism>
<protein>
    <submittedName>
        <fullName evidence="1">Uncharacterized protein</fullName>
    </submittedName>
</protein>
<name>A0A249PN04_9HYPH</name>
<gene>
    <name evidence="1" type="ORF">SJ05684_a39870</name>
</gene>
<accession>A0A249PN04</accession>
<evidence type="ECO:0000313" key="1">
    <source>
        <dbReference type="EMBL" id="ASY67301.1"/>
    </source>
</evidence>
<geneLocation type="plasmid" evidence="2">
    <name>psj05684a</name>
</geneLocation>
<keyword evidence="1" id="KW-0614">Plasmid</keyword>
<sequence>MEVVQEFEVIQPSFEGRSRKRVCMFCRLPDDNHAEQSEK</sequence>
<evidence type="ECO:0000313" key="2">
    <source>
        <dbReference type="Proteomes" id="UP000217211"/>
    </source>
</evidence>
<dbReference type="EMBL" id="CP023069">
    <property type="protein sequence ID" value="ASY67301.1"/>
    <property type="molecule type" value="Genomic_DNA"/>
</dbReference>
<dbReference type="Proteomes" id="UP000217211">
    <property type="component" value="Plasmid pSJ05684a"/>
</dbReference>
<reference evidence="1 2" key="1">
    <citation type="submission" date="2017-08" db="EMBL/GenBank/DDBJ databases">
        <title>Multipartite genome sequences of Sinorhizobium species nodulating soybeans.</title>
        <authorList>
            <person name="Tian C.F."/>
        </authorList>
    </citation>
    <scope>NUCLEOTIDE SEQUENCE [LARGE SCALE GENOMIC DNA]</scope>
    <source>
        <strain evidence="1 2">CCBAU 05684</strain>
        <plasmid evidence="2">psj05684a</plasmid>
    </source>
</reference>
<keyword evidence="2" id="KW-1185">Reference proteome</keyword>
<dbReference type="KEGG" id="esj:SJ05684_a39870"/>